<reference evidence="9" key="1">
    <citation type="submission" date="2021-02" db="EMBL/GenBank/DDBJ databases">
        <authorList>
            <person name="Nowell W R."/>
        </authorList>
    </citation>
    <scope>NUCLEOTIDE SEQUENCE</scope>
</reference>
<dbReference type="Pfam" id="PF01070">
    <property type="entry name" value="FMN_dh"/>
    <property type="match status" value="2"/>
</dbReference>
<evidence type="ECO:0000256" key="1">
    <source>
        <dbReference type="ARBA" id="ARBA00001917"/>
    </source>
</evidence>
<feature type="binding site" evidence="7">
    <location>
        <position position="251"/>
    </location>
    <ligand>
        <name>glyoxylate</name>
        <dbReference type="ChEBI" id="CHEBI:36655"/>
    </ligand>
</feature>
<evidence type="ECO:0000313" key="10">
    <source>
        <dbReference type="EMBL" id="CAF1475422.1"/>
    </source>
</evidence>
<accession>A0A814WIQ7</accession>
<evidence type="ECO:0000256" key="3">
    <source>
        <dbReference type="ARBA" id="ARBA00022643"/>
    </source>
</evidence>
<dbReference type="GO" id="GO:0010181">
    <property type="term" value="F:FMN binding"/>
    <property type="evidence" value="ECO:0007669"/>
    <property type="project" value="InterPro"/>
</dbReference>
<feature type="binding site" evidence="7">
    <location>
        <position position="46"/>
    </location>
    <ligand>
        <name>glyoxylate</name>
        <dbReference type="ChEBI" id="CHEBI:36655"/>
    </ligand>
</feature>
<feature type="domain" description="FMN hydroxy acid dehydrogenase" evidence="8">
    <location>
        <begin position="20"/>
        <end position="354"/>
    </location>
</feature>
<dbReference type="InterPro" id="IPR013785">
    <property type="entry name" value="Aldolase_TIM"/>
</dbReference>
<comment type="similarity">
    <text evidence="5">Belongs to the FMN-dependent alpha-hydroxy acid dehydrogenase family.</text>
</comment>
<keyword evidence="3 7" id="KW-0288">FMN</keyword>
<feature type="binding site" evidence="7">
    <location>
        <position position="254"/>
    </location>
    <ligand>
        <name>glyoxylate</name>
        <dbReference type="ChEBI" id="CHEBI:36655"/>
    </ligand>
</feature>
<dbReference type="PANTHER" id="PTHR10578">
    <property type="entry name" value="S -2-HYDROXY-ACID OXIDASE-RELATED"/>
    <property type="match status" value="1"/>
</dbReference>
<feature type="binding site" evidence="7">
    <location>
        <begin position="305"/>
        <end position="306"/>
    </location>
    <ligand>
        <name>FMN</name>
        <dbReference type="ChEBI" id="CHEBI:58210"/>
    </ligand>
</feature>
<keyword evidence="2 7" id="KW-0285">Flavoprotein</keyword>
<evidence type="ECO:0000256" key="7">
    <source>
        <dbReference type="PIRSR" id="PIRSR000138-2"/>
    </source>
</evidence>
<evidence type="ECO:0000256" key="2">
    <source>
        <dbReference type="ARBA" id="ARBA00022630"/>
    </source>
</evidence>
<protein>
    <recommendedName>
        <fullName evidence="8">FMN hydroxy acid dehydrogenase domain-containing protein</fullName>
    </recommendedName>
</protein>
<dbReference type="Proteomes" id="UP000663854">
    <property type="component" value="Unassembled WGS sequence"/>
</dbReference>
<proteinExistence type="inferred from homology"/>
<feature type="binding site" evidence="7">
    <location>
        <begin position="282"/>
        <end position="286"/>
    </location>
    <ligand>
        <name>FMN</name>
        <dbReference type="ChEBI" id="CHEBI:58210"/>
    </ligand>
</feature>
<dbReference type="Proteomes" id="UP000663870">
    <property type="component" value="Unassembled WGS sequence"/>
</dbReference>
<dbReference type="CDD" id="cd02809">
    <property type="entry name" value="alpha_hydroxyacid_oxid_FMN"/>
    <property type="match status" value="1"/>
</dbReference>
<keyword evidence="12" id="KW-1185">Reference proteome</keyword>
<dbReference type="GO" id="GO:0016491">
    <property type="term" value="F:oxidoreductase activity"/>
    <property type="evidence" value="ECO:0007669"/>
    <property type="project" value="UniProtKB-KW"/>
</dbReference>
<dbReference type="AlphaFoldDB" id="A0A814WIQ7"/>
<evidence type="ECO:0000313" key="9">
    <source>
        <dbReference type="EMBL" id="CAF1202095.1"/>
    </source>
</evidence>
<evidence type="ECO:0000256" key="4">
    <source>
        <dbReference type="ARBA" id="ARBA00023002"/>
    </source>
</evidence>
<dbReference type="PANTHER" id="PTHR10578:SF107">
    <property type="entry name" value="2-HYDROXYACID OXIDASE 1"/>
    <property type="match status" value="1"/>
</dbReference>
<evidence type="ECO:0000256" key="6">
    <source>
        <dbReference type="PIRSR" id="PIRSR000138-1"/>
    </source>
</evidence>
<feature type="binding site" evidence="7">
    <location>
        <position position="227"/>
    </location>
    <ligand>
        <name>FMN</name>
        <dbReference type="ChEBI" id="CHEBI:58210"/>
    </ligand>
</feature>
<comment type="caution">
    <text evidence="9">The sequence shown here is derived from an EMBL/GenBank/DDBJ whole genome shotgun (WGS) entry which is preliminary data.</text>
</comment>
<evidence type="ECO:0000259" key="8">
    <source>
        <dbReference type="PROSITE" id="PS51349"/>
    </source>
</evidence>
<dbReference type="PIRSF" id="PIRSF000138">
    <property type="entry name" value="Al-hdrx_acd_dh"/>
    <property type="match status" value="1"/>
</dbReference>
<sequence>MKNSQLYILCFGTTLTSIKNEYLKCKTLSDFEELAKKSMMPHRFYYYDYKAGQGHTYQACRHYFDKQLRIMPRVLIDVSEISLKTTIFGLIYESPILIATSACHCLAQVDGEVATARAATETQCIFTYNWTFSNMPEEYVLQTLADKKGYRAIVITCDQPHERIRDFVLPLFEEASKNIDPELMKNMSIPNLNIPGIIVKQHFGTGSVTWANIEWIRKLTQLSIICKGILSPIHAELAIKYGANGIIVSNHDGRLIDTAPPAIECLEDVVNAVDGRAEVFVDTGIRSRTDVLKTLALGARAVLIGRPILYGLACGGQDSVRRVLDILKRELVYDMACCGLTSIDQINKDILYKH</sequence>
<keyword evidence="4" id="KW-0560">Oxidoreductase</keyword>
<name>A0A814WIQ7_9BILA</name>
<dbReference type="EMBL" id="CAJNOH010001304">
    <property type="protein sequence ID" value="CAF1202095.1"/>
    <property type="molecule type" value="Genomic_DNA"/>
</dbReference>
<feature type="binding site" evidence="7">
    <location>
        <position position="249"/>
    </location>
    <ligand>
        <name>FMN</name>
        <dbReference type="ChEBI" id="CHEBI:58210"/>
    </ligand>
</feature>
<dbReference type="InterPro" id="IPR037396">
    <property type="entry name" value="FMN_HAD"/>
</dbReference>
<organism evidence="9 11">
    <name type="scientific">Rotaria sordida</name>
    <dbReference type="NCBI Taxonomy" id="392033"/>
    <lineage>
        <taxon>Eukaryota</taxon>
        <taxon>Metazoa</taxon>
        <taxon>Spiralia</taxon>
        <taxon>Gnathifera</taxon>
        <taxon>Rotifera</taxon>
        <taxon>Eurotatoria</taxon>
        <taxon>Bdelloidea</taxon>
        <taxon>Philodinida</taxon>
        <taxon>Philodinidae</taxon>
        <taxon>Rotaria</taxon>
    </lineage>
</organism>
<dbReference type="EMBL" id="CAJNOL010002208">
    <property type="protein sequence ID" value="CAF1475422.1"/>
    <property type="molecule type" value="Genomic_DNA"/>
</dbReference>
<feature type="binding site" evidence="7">
    <location>
        <position position="156"/>
    </location>
    <ligand>
        <name>FMN</name>
        <dbReference type="ChEBI" id="CHEBI:58210"/>
    </ligand>
</feature>
<evidence type="ECO:0000313" key="11">
    <source>
        <dbReference type="Proteomes" id="UP000663854"/>
    </source>
</evidence>
<evidence type="ECO:0000256" key="5">
    <source>
        <dbReference type="ARBA" id="ARBA00024042"/>
    </source>
</evidence>
<feature type="active site" description="Proton acceptor" evidence="6">
    <location>
        <position position="251"/>
    </location>
</feature>
<gene>
    <name evidence="10" type="ORF">JXQ802_LOCUS38989</name>
    <name evidence="9" type="ORF">PYM288_LOCUS24934</name>
</gene>
<feature type="binding site" evidence="7">
    <location>
        <position position="165"/>
    </location>
    <ligand>
        <name>glyoxylate</name>
        <dbReference type="ChEBI" id="CHEBI:36655"/>
    </ligand>
</feature>
<dbReference type="InterPro" id="IPR012133">
    <property type="entry name" value="Alpha-hydoxy_acid_DH_FMN"/>
</dbReference>
<dbReference type="SUPFAM" id="SSF51395">
    <property type="entry name" value="FMN-linked oxidoreductases"/>
    <property type="match status" value="1"/>
</dbReference>
<dbReference type="PROSITE" id="PS51349">
    <property type="entry name" value="FMN_HYDROXY_ACID_DH_2"/>
    <property type="match status" value="1"/>
</dbReference>
<dbReference type="Gene3D" id="3.20.20.70">
    <property type="entry name" value="Aldolase class I"/>
    <property type="match status" value="2"/>
</dbReference>
<dbReference type="InterPro" id="IPR000262">
    <property type="entry name" value="FMN-dep_DH"/>
</dbReference>
<evidence type="ECO:0000313" key="12">
    <source>
        <dbReference type="Proteomes" id="UP000663870"/>
    </source>
</evidence>
<comment type="cofactor">
    <cofactor evidence="1">
        <name>FMN</name>
        <dbReference type="ChEBI" id="CHEBI:58210"/>
    </cofactor>
</comment>